<comment type="caution">
    <text evidence="2">The sequence shown here is derived from an EMBL/GenBank/DDBJ whole genome shotgun (WGS) entry which is preliminary data.</text>
</comment>
<reference evidence="2 3" key="1">
    <citation type="submission" date="2019-05" db="EMBL/GenBank/DDBJ databases">
        <title>Another draft genome of Portunus trituberculatus and its Hox gene families provides insights of decapod evolution.</title>
        <authorList>
            <person name="Jeong J.-H."/>
            <person name="Song I."/>
            <person name="Kim S."/>
            <person name="Choi T."/>
            <person name="Kim D."/>
            <person name="Ryu S."/>
            <person name="Kim W."/>
        </authorList>
    </citation>
    <scope>NUCLEOTIDE SEQUENCE [LARGE SCALE GENOMIC DNA]</scope>
    <source>
        <tissue evidence="2">Muscle</tissue>
    </source>
</reference>
<dbReference type="AlphaFoldDB" id="A0A5B7CS56"/>
<feature type="compositionally biased region" description="Basic and acidic residues" evidence="1">
    <location>
        <begin position="1"/>
        <end position="11"/>
    </location>
</feature>
<protein>
    <submittedName>
        <fullName evidence="2">Uncharacterized protein</fullName>
    </submittedName>
</protein>
<organism evidence="2 3">
    <name type="scientific">Portunus trituberculatus</name>
    <name type="common">Swimming crab</name>
    <name type="synonym">Neptunus trituberculatus</name>
    <dbReference type="NCBI Taxonomy" id="210409"/>
    <lineage>
        <taxon>Eukaryota</taxon>
        <taxon>Metazoa</taxon>
        <taxon>Ecdysozoa</taxon>
        <taxon>Arthropoda</taxon>
        <taxon>Crustacea</taxon>
        <taxon>Multicrustacea</taxon>
        <taxon>Malacostraca</taxon>
        <taxon>Eumalacostraca</taxon>
        <taxon>Eucarida</taxon>
        <taxon>Decapoda</taxon>
        <taxon>Pleocyemata</taxon>
        <taxon>Brachyura</taxon>
        <taxon>Eubrachyura</taxon>
        <taxon>Portunoidea</taxon>
        <taxon>Portunidae</taxon>
        <taxon>Portuninae</taxon>
        <taxon>Portunus</taxon>
    </lineage>
</organism>
<keyword evidence="3" id="KW-1185">Reference proteome</keyword>
<name>A0A5B7CS56_PORTR</name>
<dbReference type="Proteomes" id="UP000324222">
    <property type="component" value="Unassembled WGS sequence"/>
</dbReference>
<feature type="region of interest" description="Disordered" evidence="1">
    <location>
        <begin position="1"/>
        <end position="31"/>
    </location>
</feature>
<evidence type="ECO:0000256" key="1">
    <source>
        <dbReference type="SAM" id="MobiDB-lite"/>
    </source>
</evidence>
<sequence length="90" mass="10316">MLTRESGERMEALNPHSSPTYSGHTAIPRTEYCPPTAQSPWTLTSFLSVHIIRPQWQNCKPRLVAVARQRRHDTLLIKPFSTRSQVIYVA</sequence>
<evidence type="ECO:0000313" key="2">
    <source>
        <dbReference type="EMBL" id="MPC11918.1"/>
    </source>
</evidence>
<gene>
    <name evidence="2" type="ORF">E2C01_004593</name>
</gene>
<accession>A0A5B7CS56</accession>
<dbReference type="EMBL" id="VSRR010000187">
    <property type="protein sequence ID" value="MPC11918.1"/>
    <property type="molecule type" value="Genomic_DNA"/>
</dbReference>
<proteinExistence type="predicted"/>
<evidence type="ECO:0000313" key="3">
    <source>
        <dbReference type="Proteomes" id="UP000324222"/>
    </source>
</evidence>